<keyword evidence="9" id="KW-0472">Membrane</keyword>
<evidence type="ECO:0000256" key="2">
    <source>
        <dbReference type="ARBA" id="ARBA00006003"/>
    </source>
</evidence>
<evidence type="ECO:0000256" key="5">
    <source>
        <dbReference type="ARBA" id="ARBA00022692"/>
    </source>
</evidence>
<dbReference type="Ensembl" id="ENSGWIT00000003232.1">
    <property type="protein sequence ID" value="ENSGWIP00000002986.1"/>
    <property type="gene ID" value="ENSGWIG00000001592.1"/>
</dbReference>
<evidence type="ECO:0000256" key="6">
    <source>
        <dbReference type="ARBA" id="ARBA00022968"/>
    </source>
</evidence>
<evidence type="ECO:0000256" key="8">
    <source>
        <dbReference type="ARBA" id="ARBA00023034"/>
    </source>
</evidence>
<dbReference type="InterPro" id="IPR038578">
    <property type="entry name" value="GT29-like_sf"/>
</dbReference>
<dbReference type="InterPro" id="IPR001675">
    <property type="entry name" value="Glyco_trans_29"/>
</dbReference>
<evidence type="ECO:0000313" key="13">
    <source>
        <dbReference type="Proteomes" id="UP000694680"/>
    </source>
</evidence>
<reference evidence="12" key="2">
    <citation type="submission" date="2025-08" db="UniProtKB">
        <authorList>
            <consortium name="Ensembl"/>
        </authorList>
    </citation>
    <scope>IDENTIFICATION</scope>
</reference>
<keyword evidence="10" id="KW-1015">Disulfide bond</keyword>
<reference evidence="12" key="3">
    <citation type="submission" date="2025-09" db="UniProtKB">
        <authorList>
            <consortium name="Ensembl"/>
        </authorList>
    </citation>
    <scope>IDENTIFICATION</scope>
</reference>
<keyword evidence="7" id="KW-1133">Transmembrane helix</keyword>
<accession>A0A8C5D784</accession>
<keyword evidence="5" id="KW-0812">Transmembrane</keyword>
<evidence type="ECO:0000256" key="10">
    <source>
        <dbReference type="ARBA" id="ARBA00023157"/>
    </source>
</evidence>
<sequence>MMLLRLEKDTVVVWLLLSITAVALYSSYSWNVSSPFSRCGCPKCLGDSDPYFRELLTAAPEHFLSKHTISEDIFKWWKGLQRERGNFTVYNTTLDSLFQIFSSPQDVAGHNPGRCLSCAVVGNSGSLKKSHYGPLIDLHDVVMRINRGQTKGFEADVGSKTTHHIFYPESAKKLDNSTQLVFVPFKIADLKWLCSKCTIFPPIVGIISLSKVRILNPAFIKYVHEEWLDKKGRYPSTGFLILALSMQICDQVDVFGFGADQNGNWHHYFEKKTSLKTGPHAGLHEYETIERLDQKEKIKLFT</sequence>
<dbReference type="GO" id="GO:0000139">
    <property type="term" value="C:Golgi membrane"/>
    <property type="evidence" value="ECO:0007669"/>
    <property type="project" value="UniProtKB-SubCell"/>
</dbReference>
<keyword evidence="11" id="KW-0325">Glycoprotein</keyword>
<evidence type="ECO:0000256" key="4">
    <source>
        <dbReference type="ARBA" id="ARBA00022679"/>
    </source>
</evidence>
<dbReference type="GO" id="GO:0097503">
    <property type="term" value="P:sialylation"/>
    <property type="evidence" value="ECO:0007669"/>
    <property type="project" value="TreeGrafter"/>
</dbReference>
<keyword evidence="8" id="KW-0333">Golgi apparatus</keyword>
<comment type="subcellular location">
    <subcellularLocation>
        <location evidence="1">Golgi apparatus membrane</location>
        <topology evidence="1">Single-pass type II membrane protein</topology>
    </subcellularLocation>
</comment>
<evidence type="ECO:0000256" key="1">
    <source>
        <dbReference type="ARBA" id="ARBA00004323"/>
    </source>
</evidence>
<dbReference type="Pfam" id="PF00777">
    <property type="entry name" value="Glyco_transf_29"/>
    <property type="match status" value="1"/>
</dbReference>
<evidence type="ECO:0008006" key="14">
    <source>
        <dbReference type="Google" id="ProtNLM"/>
    </source>
</evidence>
<dbReference type="PANTHER" id="PTHR46032:SF6">
    <property type="entry name" value="CMP-N-ACETYLNEURAMINATE-BETA-GALACTOSAMIDE-ALPHA-2,3-SIALYLTRANSFERASE 1"/>
    <property type="match status" value="1"/>
</dbReference>
<keyword evidence="6" id="KW-0735">Signal-anchor</keyword>
<dbReference type="InterPro" id="IPR051757">
    <property type="entry name" value="Beta-gal_alpha2-3_sialyltrans"/>
</dbReference>
<dbReference type="FunFam" id="3.90.1480.20:FF:000015">
    <property type="entry name" value="Lactosylceramide alpha-2,3-sialyltransferase"/>
    <property type="match status" value="1"/>
</dbReference>
<dbReference type="Gene3D" id="3.90.1480.20">
    <property type="entry name" value="Glycosyl transferase family 29"/>
    <property type="match status" value="1"/>
</dbReference>
<dbReference type="GO" id="GO:0003836">
    <property type="term" value="F:beta-galactoside (CMP) alpha-2,3-sialyltransferase activity"/>
    <property type="evidence" value="ECO:0007669"/>
    <property type="project" value="TreeGrafter"/>
</dbReference>
<evidence type="ECO:0000313" key="12">
    <source>
        <dbReference type="Ensembl" id="ENSGWIP00000002986.1"/>
    </source>
</evidence>
<dbReference type="AlphaFoldDB" id="A0A8C5D784"/>
<evidence type="ECO:0000256" key="9">
    <source>
        <dbReference type="ARBA" id="ARBA00023136"/>
    </source>
</evidence>
<name>A0A8C5D784_GOUWI</name>
<organism evidence="12 13">
    <name type="scientific">Gouania willdenowi</name>
    <name type="common">Blunt-snouted clingfish</name>
    <name type="synonym">Lepadogaster willdenowi</name>
    <dbReference type="NCBI Taxonomy" id="441366"/>
    <lineage>
        <taxon>Eukaryota</taxon>
        <taxon>Metazoa</taxon>
        <taxon>Chordata</taxon>
        <taxon>Craniata</taxon>
        <taxon>Vertebrata</taxon>
        <taxon>Euteleostomi</taxon>
        <taxon>Actinopterygii</taxon>
        <taxon>Neopterygii</taxon>
        <taxon>Teleostei</taxon>
        <taxon>Neoteleostei</taxon>
        <taxon>Acanthomorphata</taxon>
        <taxon>Ovalentaria</taxon>
        <taxon>Blenniimorphae</taxon>
        <taxon>Blenniiformes</taxon>
        <taxon>Gobiesocoidei</taxon>
        <taxon>Gobiesocidae</taxon>
        <taxon>Gobiesocinae</taxon>
        <taxon>Gouania</taxon>
    </lineage>
</organism>
<keyword evidence="13" id="KW-1185">Reference proteome</keyword>
<evidence type="ECO:0000256" key="3">
    <source>
        <dbReference type="ARBA" id="ARBA00022676"/>
    </source>
</evidence>
<dbReference type="PANTHER" id="PTHR46032">
    <property type="entry name" value="ALPHA-2,3-SIALYLTRANSFERASE ST3GAL I ISOFORM X1"/>
    <property type="match status" value="1"/>
</dbReference>
<protein>
    <recommendedName>
        <fullName evidence="14">ST3 beta-galactoside alpha-2,3-sialyltransferase 1</fullName>
    </recommendedName>
</protein>
<evidence type="ECO:0000256" key="11">
    <source>
        <dbReference type="ARBA" id="ARBA00023180"/>
    </source>
</evidence>
<reference evidence="12" key="1">
    <citation type="submission" date="2020-06" db="EMBL/GenBank/DDBJ databases">
        <authorList>
            <consortium name="Wellcome Sanger Institute Data Sharing"/>
        </authorList>
    </citation>
    <scope>NUCLEOTIDE SEQUENCE [LARGE SCALE GENOMIC DNA]</scope>
</reference>
<keyword evidence="4" id="KW-0808">Transferase</keyword>
<keyword evidence="3" id="KW-0328">Glycosyltransferase</keyword>
<evidence type="ECO:0000256" key="7">
    <source>
        <dbReference type="ARBA" id="ARBA00022989"/>
    </source>
</evidence>
<dbReference type="Proteomes" id="UP000694680">
    <property type="component" value="Chromosome 11"/>
</dbReference>
<comment type="similarity">
    <text evidence="2">Belongs to the glycosyltransferase 29 family.</text>
</comment>
<proteinExistence type="inferred from homology"/>